<evidence type="ECO:0000256" key="1">
    <source>
        <dbReference type="SAM" id="Phobius"/>
    </source>
</evidence>
<evidence type="ECO:0000313" key="2">
    <source>
        <dbReference type="EMBL" id="TFF37962.1"/>
    </source>
</evidence>
<name>A0A4Y8SGG1_9SPHI</name>
<dbReference type="Proteomes" id="UP000297540">
    <property type="component" value="Unassembled WGS sequence"/>
</dbReference>
<accession>A0A4Y8SGG1</accession>
<gene>
    <name evidence="2" type="ORF">E2R66_10270</name>
</gene>
<feature type="transmembrane region" description="Helical" evidence="1">
    <location>
        <begin position="55"/>
        <end position="78"/>
    </location>
</feature>
<feature type="transmembrane region" description="Helical" evidence="1">
    <location>
        <begin position="23"/>
        <end position="48"/>
    </location>
</feature>
<dbReference type="AlphaFoldDB" id="A0A4Y8SGG1"/>
<organism evidence="2 3">
    <name type="scientific">Mucilaginibacter psychrotolerans</name>
    <dbReference type="NCBI Taxonomy" id="1524096"/>
    <lineage>
        <taxon>Bacteria</taxon>
        <taxon>Pseudomonadati</taxon>
        <taxon>Bacteroidota</taxon>
        <taxon>Sphingobacteriia</taxon>
        <taxon>Sphingobacteriales</taxon>
        <taxon>Sphingobacteriaceae</taxon>
        <taxon>Mucilaginibacter</taxon>
    </lineage>
</organism>
<evidence type="ECO:0000313" key="3">
    <source>
        <dbReference type="Proteomes" id="UP000297540"/>
    </source>
</evidence>
<keyword evidence="3" id="KW-1185">Reference proteome</keyword>
<keyword evidence="1" id="KW-1133">Transmembrane helix</keyword>
<dbReference type="EMBL" id="SOZE01000008">
    <property type="protein sequence ID" value="TFF37962.1"/>
    <property type="molecule type" value="Genomic_DNA"/>
</dbReference>
<protein>
    <submittedName>
        <fullName evidence="2">Uncharacterized protein</fullName>
    </submittedName>
</protein>
<comment type="caution">
    <text evidence="2">The sequence shown here is derived from an EMBL/GenBank/DDBJ whole genome shotgun (WGS) entry which is preliminary data.</text>
</comment>
<reference evidence="2 3" key="1">
    <citation type="journal article" date="2017" name="Int. J. Syst. Evol. Microbiol.">
        <title>Mucilaginibacterpsychrotolerans sp. nov., isolated from peatlands.</title>
        <authorList>
            <person name="Deng Y."/>
            <person name="Shen L."/>
            <person name="Xu B."/>
            <person name="Liu Y."/>
            <person name="Gu Z."/>
            <person name="Liu H."/>
            <person name="Zhou Y."/>
        </authorList>
    </citation>
    <scope>NUCLEOTIDE SEQUENCE [LARGE SCALE GENOMIC DNA]</scope>
    <source>
        <strain evidence="2 3">NH7-4</strain>
    </source>
</reference>
<keyword evidence="1" id="KW-0472">Membrane</keyword>
<proteinExistence type="predicted"/>
<sequence length="91" mass="10101">MGLIAIIVFLVYAYLGYKLKRKPIAWGFIGLGVLISLPLVGTPFLLITNSPDANLVYWTTVNMLSIIITIAVAIYIAYRNKLIFSNNIHSS</sequence>
<keyword evidence="1" id="KW-0812">Transmembrane</keyword>